<dbReference type="Gene3D" id="2.60.40.2440">
    <property type="entry name" value="Carbohydrate binding type-21 domain"/>
    <property type="match status" value="1"/>
</dbReference>
<dbReference type="AlphaFoldDB" id="A0A6J0C7S1"/>
<feature type="region of interest" description="Disordered" evidence="1">
    <location>
        <begin position="1"/>
        <end position="24"/>
    </location>
</feature>
<dbReference type="InterPro" id="IPR005036">
    <property type="entry name" value="CBM21_dom"/>
</dbReference>
<sequence length="730" mass="79109">MTQNQELHSTAARTDKTETPPVQITGHTLADLNEVRDLGASDSEASGSSAISAAIEDSGVETVMGSTDSSGNAGGGQSCGLVSSLFPSSCRGRAEAFARRLHHRLTSLGGEGDERKLGAELAPSETSWLHSGATAAPAQSQQQVLQRQPKHSSDSDLYFDFDIDDPDGPESPAEEITAAELAGLLLNPEALALTHCPEPGSLGSESGCVFSSPASGASPESDSSEVYYDPETSEAERAESFYDLENSDSDDPGIGNGPTARVVGRINGSPRPGEPPPPSKAESSESCSESNAFGPFRNAKTAGHKASSEDSLDTTSPSHESLWSTFDDSTMSLQDESPARSWGIGALVAPVNVHKSHSDSEIIPSLNGANDEGDFARIEPRKLQLPGGSDEAQSDTETDHSTYSSSINIPGDLTLECPSGVRISLQDDDLLVKNEVKLEVQDETVTNSEAEKMVELLKRLGAGELIDNEDENDIVEEEEEEEERPRRVRRCSSLKTGKTPPGTPGRKKIVRFADVLGLDLADVRTFLDEIPKVPNSAYSDLKYDDTLIKETSPQNWHSKYLQTQTSSTLDRHKPEKLLVPLFQQPGGLSDFLDKVRERQVCLENVLVQDPVSLCLSGTVRVRNLDFHKSVHIRYSLNGWQSFSDLQATYVTNSCDGFSDKFIFTLYCHTLAVGQRIEFAVRYQCKGAQYWDNNAGANYCFQCLPAVPSTSYIPITANDNGSRDWLEPAFY</sequence>
<reference evidence="4" key="1">
    <citation type="submission" date="2025-08" db="UniProtKB">
        <authorList>
            <consortium name="RefSeq"/>
        </authorList>
    </citation>
    <scope>IDENTIFICATION</scope>
    <source>
        <tissue evidence="4">Thorax and Abdomen</tissue>
    </source>
</reference>
<accession>A0A6J0C7S1</accession>
<dbReference type="Pfam" id="PF03370">
    <property type="entry name" value="CBM_21"/>
    <property type="match status" value="1"/>
</dbReference>
<feature type="region of interest" description="Disordered" evidence="1">
    <location>
        <begin position="383"/>
        <end position="406"/>
    </location>
</feature>
<feature type="compositionally biased region" description="Polar residues" evidence="1">
    <location>
        <begin position="1"/>
        <end position="12"/>
    </location>
</feature>
<dbReference type="InterPro" id="IPR038175">
    <property type="entry name" value="CBM21_dom_sf"/>
</dbReference>
<feature type="compositionally biased region" description="Polar residues" evidence="1">
    <location>
        <begin position="212"/>
        <end position="221"/>
    </location>
</feature>
<name>A0A6J0C7S1_NEOLC</name>
<dbReference type="GO" id="GO:0005979">
    <property type="term" value="P:regulation of glycogen biosynthetic process"/>
    <property type="evidence" value="ECO:0007669"/>
    <property type="project" value="TreeGrafter"/>
</dbReference>
<dbReference type="PROSITE" id="PS51159">
    <property type="entry name" value="CBM21"/>
    <property type="match status" value="1"/>
</dbReference>
<dbReference type="FunCoup" id="A0A6J0C7S1">
    <property type="interactions" value="1"/>
</dbReference>
<dbReference type="InParanoid" id="A0A6J0C7S1"/>
<feature type="compositionally biased region" description="Low complexity" evidence="1">
    <location>
        <begin position="280"/>
        <end position="290"/>
    </location>
</feature>
<dbReference type="GO" id="GO:2001069">
    <property type="term" value="F:glycogen binding"/>
    <property type="evidence" value="ECO:0007669"/>
    <property type="project" value="TreeGrafter"/>
</dbReference>
<feature type="region of interest" description="Disordered" evidence="1">
    <location>
        <begin position="472"/>
        <end position="506"/>
    </location>
</feature>
<dbReference type="GO" id="GO:0000164">
    <property type="term" value="C:protein phosphatase type 1 complex"/>
    <property type="evidence" value="ECO:0007669"/>
    <property type="project" value="TreeGrafter"/>
</dbReference>
<gene>
    <name evidence="4" type="primary">LOC107226221</name>
</gene>
<protein>
    <submittedName>
        <fullName evidence="4">Glycogen-binding subunit 76A isoform X1</fullName>
    </submittedName>
</protein>
<dbReference type="RefSeq" id="XP_015522440.2">
    <property type="nucleotide sequence ID" value="XM_015666954.2"/>
</dbReference>
<dbReference type="OrthoDB" id="8942186at2759"/>
<dbReference type="GO" id="GO:0008157">
    <property type="term" value="F:protein phosphatase 1 binding"/>
    <property type="evidence" value="ECO:0007669"/>
    <property type="project" value="TreeGrafter"/>
</dbReference>
<feature type="compositionally biased region" description="Polar residues" evidence="1">
    <location>
        <begin position="313"/>
        <end position="335"/>
    </location>
</feature>
<dbReference type="GeneID" id="107226221"/>
<dbReference type="Proteomes" id="UP000829291">
    <property type="component" value="Chromosome 5"/>
</dbReference>
<evidence type="ECO:0000313" key="3">
    <source>
        <dbReference type="Proteomes" id="UP000829291"/>
    </source>
</evidence>
<dbReference type="PANTHER" id="PTHR12307">
    <property type="entry name" value="PROTEIN PHOSPHATASE 1 REGULATORY SUBUNIT"/>
    <property type="match status" value="1"/>
</dbReference>
<feature type="compositionally biased region" description="Acidic residues" evidence="1">
    <location>
        <begin position="472"/>
        <end position="482"/>
    </location>
</feature>
<feature type="compositionally biased region" description="Polar residues" evidence="1">
    <location>
        <begin position="137"/>
        <end position="146"/>
    </location>
</feature>
<organism evidence="4">
    <name type="scientific">Neodiprion lecontei</name>
    <name type="common">Redheaded pine sawfly</name>
    <dbReference type="NCBI Taxonomy" id="441921"/>
    <lineage>
        <taxon>Eukaryota</taxon>
        <taxon>Metazoa</taxon>
        <taxon>Ecdysozoa</taxon>
        <taxon>Arthropoda</taxon>
        <taxon>Hexapoda</taxon>
        <taxon>Insecta</taxon>
        <taxon>Pterygota</taxon>
        <taxon>Neoptera</taxon>
        <taxon>Endopterygota</taxon>
        <taxon>Hymenoptera</taxon>
        <taxon>Tenthredinoidea</taxon>
        <taxon>Diprionidae</taxon>
        <taxon>Diprioninae</taxon>
        <taxon>Neodiprion</taxon>
    </lineage>
</organism>
<keyword evidence="3" id="KW-1185">Reference proteome</keyword>
<dbReference type="InterPro" id="IPR050782">
    <property type="entry name" value="PP1_regulatory_subunit_3"/>
</dbReference>
<feature type="domain" description="CBM21" evidence="2">
    <location>
        <begin position="592"/>
        <end position="701"/>
    </location>
</feature>
<evidence type="ECO:0000313" key="4">
    <source>
        <dbReference type="RefSeq" id="XP_015522440.2"/>
    </source>
</evidence>
<feature type="region of interest" description="Disordered" evidence="1">
    <location>
        <begin position="121"/>
        <end position="156"/>
    </location>
</feature>
<evidence type="ECO:0000256" key="1">
    <source>
        <dbReference type="SAM" id="MobiDB-lite"/>
    </source>
</evidence>
<dbReference type="KEGG" id="nlo:107226221"/>
<feature type="region of interest" description="Disordered" evidence="1">
    <location>
        <begin position="197"/>
        <end position="337"/>
    </location>
</feature>
<dbReference type="PANTHER" id="PTHR12307:SF36">
    <property type="entry name" value="GLYCOGEN-BINDING SUBUNIT 76A"/>
    <property type="match status" value="1"/>
</dbReference>
<evidence type="ECO:0000259" key="2">
    <source>
        <dbReference type="PROSITE" id="PS51159"/>
    </source>
</evidence>
<proteinExistence type="predicted"/>